<dbReference type="Proteomes" id="UP001066276">
    <property type="component" value="Chromosome 1_2"/>
</dbReference>
<dbReference type="InterPro" id="IPR016024">
    <property type="entry name" value="ARM-type_fold"/>
</dbReference>
<feature type="region of interest" description="Disordered" evidence="12">
    <location>
        <begin position="2938"/>
        <end position="3022"/>
    </location>
</feature>
<dbReference type="CDD" id="cd23958">
    <property type="entry name" value="SCC2"/>
    <property type="match status" value="1"/>
</dbReference>
<organism evidence="14 15">
    <name type="scientific">Pleurodeles waltl</name>
    <name type="common">Iberian ribbed newt</name>
    <dbReference type="NCBI Taxonomy" id="8319"/>
    <lineage>
        <taxon>Eukaryota</taxon>
        <taxon>Metazoa</taxon>
        <taxon>Chordata</taxon>
        <taxon>Craniata</taxon>
        <taxon>Vertebrata</taxon>
        <taxon>Euteleostomi</taxon>
        <taxon>Amphibia</taxon>
        <taxon>Batrachia</taxon>
        <taxon>Caudata</taxon>
        <taxon>Salamandroidea</taxon>
        <taxon>Salamandridae</taxon>
        <taxon>Pleurodelinae</taxon>
        <taxon>Pleurodeles</taxon>
    </lineage>
</organism>
<evidence type="ECO:0000256" key="10">
    <source>
        <dbReference type="RuleBase" id="RU364107"/>
    </source>
</evidence>
<dbReference type="GO" id="GO:0071169">
    <property type="term" value="P:establishment of protein localization to chromatin"/>
    <property type="evidence" value="ECO:0007669"/>
    <property type="project" value="TreeGrafter"/>
</dbReference>
<feature type="compositionally biased region" description="Basic and acidic residues" evidence="12">
    <location>
        <begin position="498"/>
        <end position="516"/>
    </location>
</feature>
<feature type="compositionally biased region" description="Basic and acidic residues" evidence="12">
    <location>
        <begin position="1196"/>
        <end position="1211"/>
    </location>
</feature>
<dbReference type="GO" id="GO:1990414">
    <property type="term" value="P:replication-born double-strand break repair via sister chromatid exchange"/>
    <property type="evidence" value="ECO:0007669"/>
    <property type="project" value="TreeGrafter"/>
</dbReference>
<evidence type="ECO:0000256" key="8">
    <source>
        <dbReference type="ARBA" id="ARBA00023242"/>
    </source>
</evidence>
<name>A0AAV7WE62_PLEWA</name>
<dbReference type="InterPro" id="IPR024986">
    <property type="entry name" value="Nipped-B_C"/>
</dbReference>
<evidence type="ECO:0000256" key="9">
    <source>
        <dbReference type="ARBA" id="ARBA00023306"/>
    </source>
</evidence>
<dbReference type="GO" id="GO:0061775">
    <property type="term" value="F:cohesin loader activity"/>
    <property type="evidence" value="ECO:0007669"/>
    <property type="project" value="InterPro"/>
</dbReference>
<dbReference type="GO" id="GO:0010468">
    <property type="term" value="P:regulation of gene expression"/>
    <property type="evidence" value="ECO:0007669"/>
    <property type="project" value="InterPro"/>
</dbReference>
<evidence type="ECO:0000256" key="3">
    <source>
        <dbReference type="ARBA" id="ARBA00022473"/>
    </source>
</evidence>
<feature type="compositionally biased region" description="Basic and acidic residues" evidence="12">
    <location>
        <begin position="346"/>
        <end position="355"/>
    </location>
</feature>
<keyword evidence="15" id="KW-1185">Reference proteome</keyword>
<sequence>MATYYENVLKNKTEVCDEKKGFEDKSVNATGLPNQAQVLNQLPLPSPLPATTTKSLLFNGRIAEEVSCLLACRDENLVSQLVHSLNQISTDCIELKDNLGSDDPEGDIPVLLQAILARNPNVFREKSMQNRFGVQGGMLMPQYKLSQNSIHGSPASSNYQQTTISHSPSSRFAPPQTNSGNRFMTQQNSPVPSPYAPQSPAGYMPYSHPQSYTHPQLPQGSGSSPIVSGGLRNMHETKASGPLSGNSANHHSDNSRHGSGEDFMRIAHRLGSEDGDSSIRNQTSFSLRSPQSVCSPAGSDGTPKGSRPSLILQSQPPPYSSPSDAPPDLLLDSPDRKQKKQKKLKMSKDEKEQSEKSAMYGIISSPSKDSTKLTLRLSRVRSSDLDQSDEMLSGIDNSSVTEDDISFNIHYPGKSTKSPNVPEDADRLLTASTCLPQNEKTAFLQAQQVPVLQQNTSLAEKLPQTHLVQSQTLLQQASITPYDEVELDALAEIERIERESAIERERFSKEVQDKDKPLKKRKQDSYPLEAGSAAGGPKSASASQETVSTGNGSRPPLLVSIDLQQAGRTDSVTTVTQDCDNSTKPEEIKQHHDESCTSTEDDTTVVLKPKLECHSDSPGNNPELQQIGDGKQTESKQNELKSESREAEIKCEAKHCTVASEDKIVKSDCKNESKPNESKSESNPNEKSDNRLDRRKSDSRPDRRKSDSRPDRRKSERPDRRKSDSRLCGRDIDSKEEASKTVNEADISNSDSNIESIESDSKQDSTTDDRTEASERDCKVEGKNGTNTADITNDKLKEAKRGQLGNKCSYKSGEIKDDINPDQPGGNINPDQPGGNINPDQPGGDGNPNPDPDKGGGNPDPDPDLDKGGGNPDLDKGGGNPDPDLDKGGGNPDLDKGGGNPDLDKGDGNPDQGKEGGDKPDKEAGDKPDQDKEGSDKPDQDKEGSDKPDQDKEGSDKPDQDKGGNDKPDQDKGGNDKPDQGEGKSDQGHSSSQPDNSKGDSNSDQDKGGGNSGQGKEGGSAQEKGGGNSAQEKGGGNSAQEKGGGNSAQEKEGGNSAQEKEGGNSAQEKEGGNTDQGKGNSRPDPGKGSKGCGKQNLAKGGSKPEEDRNENKPDQGKSDKPDQGEGKQSKGKDGNKRDGKPIGSQSEESNTSRQELRPRPSTPKQKTDGRPGTPKQKNDSRSEKQKNEYHPNNPKMKNENDPETSKQKSDNRPQNPKLKSENRSETSKHRSENRHETSKHRHENRRDSLKSGSEKKTEISKNKQETKSESLRSKPDGRSETHRRQGLDNARRDHDYIKQKSSDRLDSNRHKRDQSKNKRPEMLRSSSRNEQDSKRGNKSDESKSERSERVHRRESSDSKERPPSREQKQRPESPRIRSDVKGEFNKLKSEKPSLRSPTRDDRKSDGEKTKGDRNKAKPDKAEFPSYLLGGRTLKHFVIPKIKRDKDGNAVQEDATEVEQMEVEKIGIVEDLNKGAKPVVVLQKLSLDEVQKLIKEREAKNRHLSKSNRNKLTKQGKAGIDHAVLNELPPELVEEIESNMPLWERVKMNKRKRTTVNEKPKYAEISSDEDNDSEEAFESSRKKQKKSDDKAWECEERSRRGSGDHRKGGNEGRRSRYREQSSEDSEMEESPPPAFSVLRRMKKREKQKKRKAYEPKLTPEEMMDSSTFKRFTASVETILDNLEDVDFSAFGDEDEIPPEMLLGKHQLNELGSESAKIKAMGIMDKLPTEKMVKVLSILEKNIQDGAKLSTLLNNNDSEDEDKLWRDLIMERVTKSADACLTAINIMTSPNMPKAVYIEDVIERIIQYTKFHLQNTLYPQYDPVYRVDQHGGLLSSKAKRAKCSTHKQRVIIMLYNKICDVVISLSELLEIQLLTDTTILQISSMGITPFFVENVSELQLCAIKLVTAVFSRYEKHRQLILEEIFTSLARLPTSKRGLRNFRLNSSDTDGEAMYIQMVTALVLQLIQCVVHLPSDKDTATEEETTKKVDHDIIITNSYETAMRTAQNFLSIFLKKCGSKQGEEDYRPLFENFVQDLLSTVNKPEWPAAELLLSLLGRLLVHQFSNKSTEMALRVASLDYLGTVAARLRKDAVSSKMDQGSIERILKQATRGKDEIQQLQKLLLDYLEENTETDPSLVFSRKFYIAQWFRDTTMETEKAMKTQKEEESSEGGHHAKEIESTGEIMQRAENRKKFLRNILKTAPSQFSTLKMNSGTVDYDDACLIVRYLASMRPFAQSFDIYLTQILRVLGENAIAVRTKAMKCLSEVVAVDPSILARLDMQRGVHGRLMDNSTSVREAAVELLGRFVLCRPQLAEQYYEMLIERILDTGISVRKRVIKILRDICLEQPTFPKITEMCVKMIRRVNDEEGIKKLVNETFQKLWFTPTPQNDKEAMTRKILNITDVVATCRDTGYDWFEQLLQNLLKTEEDSSYKPVKKACTQLVDNLVEHILKYEESLADSDSKGVNSSCLVSCITTLFLFSKIRPQLMVKHAMTMQPYLTTKCSTQNDFMVICNVAKILELVVPLMEHPSETFLATIEEDLMKLIIKYGMTVVQHCVSCLGSVVNKVTQNYKFVWACFNRYYGALTKLKNQHQEDPNSTVLAANKPALLRSLFTVGALCRHFDFDQEEFKGNSKVNIRDKVLELLLYFTKHSDEEVQTKAIIGLGFSFIQHPILMFEVEVKNMYNNILSDKNSSLNLKIQVLKNLQTYLQEEDTRMQEADREWKKLSKQEDLKEMGDISSGMSSSIMQLYLKQVLDAFFHTQSAVRHFALNVIALTLNQGLIHPVQCVPYLIAMGTDPEPSMRNKADQQLVEIDKKYTGFIHMKAVAGIKMSYQVQQAINSNLNEIIRGFRQDESTSALCGHLYSMIRGNRQHRRAFLISLLNLFDDTAKTEVNMLLYIADNLACFPYQTQEEPLFIMHHIDITLSVSGSNLLQSFKESMVKEKTKEKQKEKTKEKVKEKTKEKMKEKTKEKSKEKKSSSDEDDDKEDNESKSEAESEEEIKRPRKSRKRANSNSDSDDDDDDLDSVLRCLPPDLALIEFANASQGILLLLMLKQHLKNLCGFSDSKIQKYSPSESAKVYDKTINRKTGVYFQPKQTEDFLRSDMAHTELDDDMKRTIAKQYLDFKLLMEHLDPDEEEEEGEVSASTDIRNKAITSLLGGGSPKPNAAPAETEDEESEGEDKTGGTAGLRKSKRLSDSSDLGAQMNETVEATDIIAICCPKYKDRPQIAKVVKKTSHGYSIQWMAGSYSGVWAEAKRRDGRKLVPWVDTIKESDIIYKKIVLTSANKLSNKVVQTLRTLYSAKDGTSS</sequence>
<keyword evidence="3" id="KW-0217">Developmental protein</keyword>
<feature type="compositionally biased region" description="Basic and acidic residues" evidence="12">
    <location>
        <begin position="581"/>
        <end position="595"/>
    </location>
</feature>
<feature type="compositionally biased region" description="Basic and acidic residues" evidence="12">
    <location>
        <begin position="1049"/>
        <end position="1072"/>
    </location>
</feature>
<feature type="compositionally biased region" description="Basic residues" evidence="12">
    <location>
        <begin position="1501"/>
        <end position="1513"/>
    </location>
</feature>
<keyword evidence="5" id="KW-0805">Transcription regulation</keyword>
<dbReference type="GO" id="GO:0048565">
    <property type="term" value="P:digestive tract development"/>
    <property type="evidence" value="ECO:0007669"/>
    <property type="project" value="TreeGrafter"/>
</dbReference>
<feature type="region of interest" description="Disordered" evidence="12">
    <location>
        <begin position="2155"/>
        <end position="2180"/>
    </location>
</feature>
<feature type="compositionally biased region" description="Basic and acidic residues" evidence="12">
    <location>
        <begin position="759"/>
        <end position="782"/>
    </location>
</feature>
<comment type="similarity">
    <text evidence="2 10">Belongs to the SCC2/Nipped-B family.</text>
</comment>
<feature type="compositionally biased region" description="Polar residues" evidence="12">
    <location>
        <begin position="147"/>
        <end position="190"/>
    </location>
</feature>
<feature type="compositionally biased region" description="Low complexity" evidence="12">
    <location>
        <begin position="833"/>
        <end position="842"/>
    </location>
</feature>
<evidence type="ECO:0000313" key="15">
    <source>
        <dbReference type="Proteomes" id="UP001066276"/>
    </source>
</evidence>
<feature type="compositionally biased region" description="Polar residues" evidence="12">
    <location>
        <begin position="562"/>
        <end position="580"/>
    </location>
</feature>
<feature type="compositionally biased region" description="Basic and acidic residues" evidence="12">
    <location>
        <begin position="1577"/>
        <end position="1620"/>
    </location>
</feature>
<feature type="compositionally biased region" description="Basic and acidic residues" evidence="12">
    <location>
        <begin position="1102"/>
        <end position="1140"/>
    </location>
</feature>
<feature type="domain" description="Sister chromatid cohesion C-terminal" evidence="13">
    <location>
        <begin position="2740"/>
        <end position="2920"/>
    </location>
</feature>
<dbReference type="GO" id="GO:0090694">
    <property type="term" value="C:Scc2-Scc4 cohesin loading complex"/>
    <property type="evidence" value="ECO:0007669"/>
    <property type="project" value="TreeGrafter"/>
</dbReference>
<accession>A0AAV7WE62</accession>
<gene>
    <name evidence="14" type="ORF">NDU88_005720</name>
</gene>
<evidence type="ECO:0000256" key="6">
    <source>
        <dbReference type="ARBA" id="ARBA00023159"/>
    </source>
</evidence>
<dbReference type="InterPro" id="IPR033031">
    <property type="entry name" value="Scc2/Nipped-B"/>
</dbReference>
<feature type="compositionally biased region" description="Acidic residues" evidence="12">
    <location>
        <begin position="1565"/>
        <end position="1576"/>
    </location>
</feature>
<feature type="compositionally biased region" description="Gly residues" evidence="12">
    <location>
        <begin position="1008"/>
        <end position="1046"/>
    </location>
</feature>
<feature type="compositionally biased region" description="Basic and acidic residues" evidence="12">
    <location>
        <begin position="2155"/>
        <end position="2176"/>
    </location>
</feature>
<feature type="region of interest" description="Disordered" evidence="12">
    <location>
        <begin position="498"/>
        <end position="649"/>
    </location>
</feature>
<feature type="region of interest" description="Disordered" evidence="12">
    <location>
        <begin position="272"/>
        <end position="371"/>
    </location>
</feature>
<keyword evidence="7" id="KW-0804">Transcription</keyword>
<evidence type="ECO:0000256" key="7">
    <source>
        <dbReference type="ARBA" id="ARBA00023163"/>
    </source>
</evidence>
<evidence type="ECO:0000256" key="2">
    <source>
        <dbReference type="ARBA" id="ARBA00009252"/>
    </source>
</evidence>
<evidence type="ECO:0000256" key="11">
    <source>
        <dbReference type="SAM" id="Coils"/>
    </source>
</evidence>
<feature type="region of interest" description="Disordered" evidence="12">
    <location>
        <begin position="1498"/>
        <end position="1517"/>
    </location>
</feature>
<feature type="compositionally biased region" description="Basic and acidic residues" evidence="12">
    <location>
        <begin position="1176"/>
        <end position="1189"/>
    </location>
</feature>
<keyword evidence="11" id="KW-0175">Coiled coil</keyword>
<dbReference type="Gene3D" id="1.25.10.10">
    <property type="entry name" value="Leucine-rich Repeat Variant"/>
    <property type="match status" value="2"/>
</dbReference>
<evidence type="ECO:0000256" key="4">
    <source>
        <dbReference type="ARBA" id="ARBA00022737"/>
    </source>
</evidence>
<feature type="region of interest" description="Disordered" evidence="12">
    <location>
        <begin position="662"/>
        <end position="1426"/>
    </location>
</feature>
<keyword evidence="9 10" id="KW-0131">Cell cycle</keyword>
<dbReference type="Pfam" id="PF12765">
    <property type="entry name" value="Cohesin_HEAT"/>
    <property type="match status" value="1"/>
</dbReference>
<dbReference type="GO" id="GO:0048703">
    <property type="term" value="P:embryonic viscerocranium morphogenesis"/>
    <property type="evidence" value="ECO:0007669"/>
    <property type="project" value="TreeGrafter"/>
</dbReference>
<keyword evidence="6" id="KW-0010">Activator</keyword>
<comment type="subcellular location">
    <subcellularLocation>
        <location evidence="1 10">Nucleus</location>
    </subcellularLocation>
</comment>
<feature type="compositionally biased region" description="Acidic residues" evidence="12">
    <location>
        <begin position="3013"/>
        <end position="3022"/>
    </location>
</feature>
<feature type="compositionally biased region" description="Basic and acidic residues" evidence="12">
    <location>
        <begin position="1244"/>
        <end position="1422"/>
    </location>
</feature>
<feature type="compositionally biased region" description="Polar residues" evidence="12">
    <location>
        <begin position="1143"/>
        <end position="1153"/>
    </location>
</feature>
<feature type="region of interest" description="Disordered" evidence="12">
    <location>
        <begin position="3152"/>
        <end position="3196"/>
    </location>
</feature>
<reference evidence="14" key="1">
    <citation type="journal article" date="2022" name="bioRxiv">
        <title>Sequencing and chromosome-scale assembly of the giantPleurodeles waltlgenome.</title>
        <authorList>
            <person name="Brown T."/>
            <person name="Elewa A."/>
            <person name="Iarovenko S."/>
            <person name="Subramanian E."/>
            <person name="Araus A.J."/>
            <person name="Petzold A."/>
            <person name="Susuki M."/>
            <person name="Suzuki K.-i.T."/>
            <person name="Hayashi T."/>
            <person name="Toyoda A."/>
            <person name="Oliveira C."/>
            <person name="Osipova E."/>
            <person name="Leigh N.D."/>
            <person name="Simon A."/>
            <person name="Yun M.H."/>
        </authorList>
    </citation>
    <scope>NUCLEOTIDE SEQUENCE</scope>
    <source>
        <strain evidence="14">20211129_DDA</strain>
        <tissue evidence="14">Liver</tissue>
    </source>
</reference>
<protein>
    <recommendedName>
        <fullName evidence="10">Nipped-B protein</fullName>
    </recommendedName>
</protein>
<feature type="compositionally biased region" description="Low complexity" evidence="12">
    <location>
        <begin position="530"/>
        <end position="543"/>
    </location>
</feature>
<proteinExistence type="inferred from homology"/>
<dbReference type="EMBL" id="JANPWB010000002">
    <property type="protein sequence ID" value="KAJ1210354.1"/>
    <property type="molecule type" value="Genomic_DNA"/>
</dbReference>
<feature type="region of interest" description="Disordered" evidence="12">
    <location>
        <begin position="147"/>
        <end position="260"/>
    </location>
</feature>
<evidence type="ECO:0000256" key="12">
    <source>
        <dbReference type="SAM" id="MobiDB-lite"/>
    </source>
</evidence>
<dbReference type="GO" id="GO:0140588">
    <property type="term" value="P:chromatin looping"/>
    <property type="evidence" value="ECO:0007669"/>
    <property type="project" value="InterPro"/>
</dbReference>
<keyword evidence="4 10" id="KW-0677">Repeat</keyword>
<dbReference type="GO" id="GO:0003682">
    <property type="term" value="F:chromatin binding"/>
    <property type="evidence" value="ECO:0007669"/>
    <property type="project" value="TreeGrafter"/>
</dbReference>
<feature type="compositionally biased region" description="Basic and acidic residues" evidence="12">
    <location>
        <begin position="2938"/>
        <end position="2977"/>
    </location>
</feature>
<comment type="caution">
    <text evidence="14">The sequence shown here is derived from an EMBL/GenBank/DDBJ whole genome shotgun (WGS) entry which is preliminary data.</text>
</comment>
<feature type="compositionally biased region" description="Basic and acidic residues" evidence="12">
    <location>
        <begin position="631"/>
        <end position="649"/>
    </location>
</feature>
<dbReference type="InterPro" id="IPR011989">
    <property type="entry name" value="ARM-like"/>
</dbReference>
<evidence type="ECO:0000313" key="14">
    <source>
        <dbReference type="EMBL" id="KAJ1210354.1"/>
    </source>
</evidence>
<dbReference type="SUPFAM" id="SSF48371">
    <property type="entry name" value="ARM repeat"/>
    <property type="match status" value="2"/>
</dbReference>
<keyword evidence="8 10" id="KW-0539">Nucleus</keyword>
<feature type="compositionally biased region" description="Basic residues" evidence="12">
    <location>
        <begin position="1638"/>
        <end position="1650"/>
    </location>
</feature>
<dbReference type="GO" id="GO:0007420">
    <property type="term" value="P:brain development"/>
    <property type="evidence" value="ECO:0007669"/>
    <property type="project" value="TreeGrafter"/>
</dbReference>
<feature type="compositionally biased region" description="Basic and acidic residues" evidence="12">
    <location>
        <begin position="902"/>
        <end position="987"/>
    </location>
</feature>
<dbReference type="Pfam" id="PF12830">
    <property type="entry name" value="Nipped-B_C"/>
    <property type="match status" value="1"/>
</dbReference>
<feature type="region of interest" description="Disordered" evidence="12">
    <location>
        <begin position="1548"/>
        <end position="1655"/>
    </location>
</feature>
<feature type="compositionally biased region" description="Low complexity" evidence="12">
    <location>
        <begin position="321"/>
        <end position="332"/>
    </location>
</feature>
<feature type="compositionally biased region" description="Polar residues" evidence="12">
    <location>
        <begin position="208"/>
        <end position="226"/>
    </location>
</feature>
<evidence type="ECO:0000256" key="1">
    <source>
        <dbReference type="ARBA" id="ARBA00004123"/>
    </source>
</evidence>
<dbReference type="PANTHER" id="PTHR21704">
    <property type="entry name" value="NIPPED-B-LIKE PROTEIN DELANGIN SCC2-RELATED"/>
    <property type="match status" value="1"/>
</dbReference>
<dbReference type="FunFam" id="1.25.10.10:FF:000225">
    <property type="entry name" value="Nipped-B protein"/>
    <property type="match status" value="1"/>
</dbReference>
<dbReference type="InterPro" id="IPR026003">
    <property type="entry name" value="Cohesin_HEAT"/>
</dbReference>
<feature type="compositionally biased region" description="Basic and acidic residues" evidence="12">
    <location>
        <begin position="792"/>
        <end position="801"/>
    </location>
</feature>
<evidence type="ECO:0000259" key="13">
    <source>
        <dbReference type="Pfam" id="PF12830"/>
    </source>
</evidence>
<evidence type="ECO:0000256" key="5">
    <source>
        <dbReference type="ARBA" id="ARBA00023015"/>
    </source>
</evidence>
<dbReference type="GO" id="GO:0034087">
    <property type="term" value="P:establishment of mitotic sister chromatid cohesion"/>
    <property type="evidence" value="ECO:0007669"/>
    <property type="project" value="TreeGrafter"/>
</dbReference>
<feature type="compositionally biased region" description="Polar residues" evidence="12">
    <location>
        <begin position="278"/>
        <end position="294"/>
    </location>
</feature>
<feature type="compositionally biased region" description="Low complexity" evidence="12">
    <location>
        <begin position="746"/>
        <end position="756"/>
    </location>
</feature>
<dbReference type="GO" id="GO:0003007">
    <property type="term" value="P:heart morphogenesis"/>
    <property type="evidence" value="ECO:0007669"/>
    <property type="project" value="TreeGrafter"/>
</dbReference>
<feature type="coiled-coil region" evidence="11">
    <location>
        <begin position="2699"/>
        <end position="2726"/>
    </location>
</feature>
<feature type="compositionally biased region" description="Basic and acidic residues" evidence="12">
    <location>
        <begin position="1218"/>
        <end position="1236"/>
    </location>
</feature>
<dbReference type="PANTHER" id="PTHR21704:SF18">
    <property type="entry name" value="NIPPED-B-LIKE PROTEIN"/>
    <property type="match status" value="1"/>
</dbReference>
<feature type="compositionally biased region" description="Basic and acidic residues" evidence="12">
    <location>
        <begin position="250"/>
        <end position="260"/>
    </location>
</feature>
<feature type="compositionally biased region" description="Basic and acidic residues" evidence="12">
    <location>
        <begin position="662"/>
        <end position="739"/>
    </location>
</feature>